<keyword evidence="1" id="KW-1133">Transmembrane helix</keyword>
<dbReference type="AlphaFoldDB" id="A0A644T8L8"/>
<evidence type="ECO:0000313" key="2">
    <source>
        <dbReference type="EMBL" id="MPL62251.1"/>
    </source>
</evidence>
<sequence>MEIEIYLFRFILYCLIAFALGYLAIYKTLANGEHKDGKFDFFYIFKKANLPNIFESFWKGLVTVIKFATGIELEVFKKK</sequence>
<proteinExistence type="predicted"/>
<dbReference type="EMBL" id="VSSQ01000017">
    <property type="protein sequence ID" value="MPL62251.1"/>
    <property type="molecule type" value="Genomic_DNA"/>
</dbReference>
<keyword evidence="1" id="KW-0812">Transmembrane</keyword>
<keyword evidence="1" id="KW-0472">Membrane</keyword>
<feature type="transmembrane region" description="Helical" evidence="1">
    <location>
        <begin position="6"/>
        <end position="25"/>
    </location>
</feature>
<comment type="caution">
    <text evidence="2">The sequence shown here is derived from an EMBL/GenBank/DDBJ whole genome shotgun (WGS) entry which is preliminary data.</text>
</comment>
<evidence type="ECO:0000256" key="1">
    <source>
        <dbReference type="SAM" id="Phobius"/>
    </source>
</evidence>
<accession>A0A644T8L8</accession>
<gene>
    <name evidence="2" type="ORF">SDC9_07862</name>
</gene>
<name>A0A644T8L8_9ZZZZ</name>
<reference evidence="2" key="1">
    <citation type="submission" date="2019-08" db="EMBL/GenBank/DDBJ databases">
        <authorList>
            <person name="Kucharzyk K."/>
            <person name="Murdoch R.W."/>
            <person name="Higgins S."/>
            <person name="Loffler F."/>
        </authorList>
    </citation>
    <scope>NUCLEOTIDE SEQUENCE</scope>
</reference>
<protein>
    <submittedName>
        <fullName evidence="2">Uncharacterized protein</fullName>
    </submittedName>
</protein>
<organism evidence="2">
    <name type="scientific">bioreactor metagenome</name>
    <dbReference type="NCBI Taxonomy" id="1076179"/>
    <lineage>
        <taxon>unclassified sequences</taxon>
        <taxon>metagenomes</taxon>
        <taxon>ecological metagenomes</taxon>
    </lineage>
</organism>